<dbReference type="OMA" id="RARNTRW"/>
<dbReference type="GO" id="GO:0080043">
    <property type="term" value="F:quercetin 3-O-glucosyltransferase activity"/>
    <property type="evidence" value="ECO:0007669"/>
    <property type="project" value="TreeGrafter"/>
</dbReference>
<organism evidence="3 4">
    <name type="scientific">Phaseolus vulgaris</name>
    <name type="common">Kidney bean</name>
    <name type="synonym">French bean</name>
    <dbReference type="NCBI Taxonomy" id="3885"/>
    <lineage>
        <taxon>Eukaryota</taxon>
        <taxon>Viridiplantae</taxon>
        <taxon>Streptophyta</taxon>
        <taxon>Embryophyta</taxon>
        <taxon>Tracheophyta</taxon>
        <taxon>Spermatophyta</taxon>
        <taxon>Magnoliopsida</taxon>
        <taxon>eudicotyledons</taxon>
        <taxon>Gunneridae</taxon>
        <taxon>Pentapetalae</taxon>
        <taxon>rosids</taxon>
        <taxon>fabids</taxon>
        <taxon>Fabales</taxon>
        <taxon>Fabaceae</taxon>
        <taxon>Papilionoideae</taxon>
        <taxon>50 kb inversion clade</taxon>
        <taxon>NPAAA clade</taxon>
        <taxon>indigoferoid/millettioid clade</taxon>
        <taxon>Phaseoleae</taxon>
        <taxon>Phaseolus</taxon>
    </lineage>
</organism>
<evidence type="ECO:0000313" key="3">
    <source>
        <dbReference type="EMBL" id="ESW11503.1"/>
    </source>
</evidence>
<dbReference type="InterPro" id="IPR002213">
    <property type="entry name" value="UDP_glucos_trans"/>
</dbReference>
<keyword evidence="4" id="KW-1185">Reference proteome</keyword>
<keyword evidence="2" id="KW-0808">Transferase</keyword>
<evidence type="ECO:0000256" key="2">
    <source>
        <dbReference type="ARBA" id="ARBA00022679"/>
    </source>
</evidence>
<proteinExistence type="inferred from homology"/>
<dbReference type="SUPFAM" id="SSF53756">
    <property type="entry name" value="UDP-Glycosyltransferase/glycogen phosphorylase"/>
    <property type="match status" value="1"/>
</dbReference>
<dbReference type="CDD" id="cd03784">
    <property type="entry name" value="GT1_Gtf-like"/>
    <property type="match status" value="1"/>
</dbReference>
<dbReference type="EMBL" id="CM002295">
    <property type="protein sequence ID" value="ESW11503.1"/>
    <property type="molecule type" value="Genomic_DNA"/>
</dbReference>
<dbReference type="FunFam" id="3.40.50.2000:FF:000133">
    <property type="entry name" value="UDP-glycosyltransferase 83A1"/>
    <property type="match status" value="1"/>
</dbReference>
<dbReference type="Gramene" id="ESW11503">
    <property type="protein sequence ID" value="ESW11503"/>
    <property type="gene ID" value="PHAVU_008G035800g"/>
</dbReference>
<dbReference type="PANTHER" id="PTHR11926">
    <property type="entry name" value="GLUCOSYL/GLUCURONOSYL TRANSFERASES"/>
    <property type="match status" value="1"/>
</dbReference>
<gene>
    <name evidence="3" type="ORF">PHAVU_008G035800g</name>
</gene>
<sequence>MGIPHFLLIPYPSVGHVNPLMQLSHVLARHGCKITFLNTEFNHKRANTGGDDELDNPKEPQIKFVTLPDGLGPEDDRNDPKKVIFSLKTHMPDMLPKLIQDINALHVNNKITCIVVTINMGWALEVGHKLGIKGALLWPASATSLATCDCIPKLIHDGILDSDGNPVEKKEIQLYPNMPMMDTANFPWCGLDKTVIHHIAQEMQTVKLGEWWLCNTAYNLEPAAFSISPRFLPIGPLMATDSNKSSLCQGDTTCLDWLDHQPPQSVIYVAFGSAGVIDEKQFKELGLGLDLLNKPFLWVVNPCNNNRENTSHSDEFHGSKGRIVNWAPQKKILNHPAIACFVSHCGWNSSIEGVCGGVPFLCWPLVKDQFVNKSYICDVWKVGLRLDKDENGLVSKGEIKKKVEQLLADEGIKARSLKLKELTLNNVVEGGHSSKNLKSFISWAE</sequence>
<evidence type="ECO:0000256" key="1">
    <source>
        <dbReference type="ARBA" id="ARBA00009995"/>
    </source>
</evidence>
<dbReference type="AlphaFoldDB" id="V7B3P7"/>
<dbReference type="Proteomes" id="UP000000226">
    <property type="component" value="Chromosome 8"/>
</dbReference>
<name>V7B3P7_PHAVU</name>
<dbReference type="Pfam" id="PF00201">
    <property type="entry name" value="UDPGT"/>
    <property type="match status" value="1"/>
</dbReference>
<dbReference type="PROSITE" id="PS00018">
    <property type="entry name" value="EF_HAND_1"/>
    <property type="match status" value="1"/>
</dbReference>
<dbReference type="SMR" id="V7B3P7"/>
<reference evidence="4" key="1">
    <citation type="journal article" date="2014" name="Nat. Genet.">
        <title>A reference genome for common bean and genome-wide analysis of dual domestications.</title>
        <authorList>
            <person name="Schmutz J."/>
            <person name="McClean P.E."/>
            <person name="Mamidi S."/>
            <person name="Wu G.A."/>
            <person name="Cannon S.B."/>
            <person name="Grimwood J."/>
            <person name="Jenkins J."/>
            <person name="Shu S."/>
            <person name="Song Q."/>
            <person name="Chavarro C."/>
            <person name="Torres-Torres M."/>
            <person name="Geffroy V."/>
            <person name="Moghaddam S.M."/>
            <person name="Gao D."/>
            <person name="Abernathy B."/>
            <person name="Barry K."/>
            <person name="Blair M."/>
            <person name="Brick M.A."/>
            <person name="Chovatia M."/>
            <person name="Gepts P."/>
            <person name="Goodstein D.M."/>
            <person name="Gonzales M."/>
            <person name="Hellsten U."/>
            <person name="Hyten D.L."/>
            <person name="Jia G."/>
            <person name="Kelly J.D."/>
            <person name="Kudrna D."/>
            <person name="Lee R."/>
            <person name="Richard M.M."/>
            <person name="Miklas P.N."/>
            <person name="Osorno J.M."/>
            <person name="Rodrigues J."/>
            <person name="Thareau V."/>
            <person name="Urrea C.A."/>
            <person name="Wang M."/>
            <person name="Yu Y."/>
            <person name="Zhang M."/>
            <person name="Wing R.A."/>
            <person name="Cregan P.B."/>
            <person name="Rokhsar D.S."/>
            <person name="Jackson S.A."/>
        </authorList>
    </citation>
    <scope>NUCLEOTIDE SEQUENCE [LARGE SCALE GENOMIC DNA]</scope>
    <source>
        <strain evidence="4">cv. G19833</strain>
    </source>
</reference>
<protein>
    <recommendedName>
        <fullName evidence="5">EF-hand domain-containing protein</fullName>
    </recommendedName>
</protein>
<dbReference type="Gene3D" id="3.40.50.2000">
    <property type="entry name" value="Glycogen Phosphorylase B"/>
    <property type="match status" value="2"/>
</dbReference>
<dbReference type="GO" id="GO:0080044">
    <property type="term" value="F:quercetin 7-O-glucosyltransferase activity"/>
    <property type="evidence" value="ECO:0007669"/>
    <property type="project" value="TreeGrafter"/>
</dbReference>
<accession>V7B3P7</accession>
<evidence type="ECO:0008006" key="5">
    <source>
        <dbReference type="Google" id="ProtNLM"/>
    </source>
</evidence>
<dbReference type="PANTHER" id="PTHR11926:SF1530">
    <property type="entry name" value="EF-HAND DOMAIN-CONTAINING PROTEIN"/>
    <property type="match status" value="1"/>
</dbReference>
<evidence type="ECO:0000313" key="4">
    <source>
        <dbReference type="Proteomes" id="UP000000226"/>
    </source>
</evidence>
<dbReference type="OrthoDB" id="5835829at2759"/>
<comment type="similarity">
    <text evidence="1">Belongs to the UDP-glycosyltransferase family.</text>
</comment>
<dbReference type="eggNOG" id="KOG1192">
    <property type="taxonomic scope" value="Eukaryota"/>
</dbReference>
<dbReference type="FunFam" id="3.40.50.2000:FF:000056">
    <property type="entry name" value="Glycosyltransferase"/>
    <property type="match status" value="1"/>
</dbReference>
<dbReference type="InterPro" id="IPR018247">
    <property type="entry name" value="EF_Hand_1_Ca_BS"/>
</dbReference>